<dbReference type="EMBL" id="DXCF01000027">
    <property type="protein sequence ID" value="HIZ09846.1"/>
    <property type="molecule type" value="Genomic_DNA"/>
</dbReference>
<sequence>MEGSNLMQEMYAIGKRLEELKIFHRAMPFNNTEMQMMREIIAAKERGSRVISSGLAKLLGITRSAVSQMVKKLESKGVVRRVPDSRDKKIAYIELSDKARSIYEESRARVNGLLERIVAKLGEEKVEHFITGTNEFIDAFCEATEEADAEL</sequence>
<dbReference type="InterPro" id="IPR000835">
    <property type="entry name" value="HTH_MarR-typ"/>
</dbReference>
<dbReference type="InterPro" id="IPR036390">
    <property type="entry name" value="WH_DNA-bd_sf"/>
</dbReference>
<reference evidence="2" key="2">
    <citation type="submission" date="2021-04" db="EMBL/GenBank/DDBJ databases">
        <authorList>
            <person name="Gilroy R."/>
        </authorList>
    </citation>
    <scope>NUCLEOTIDE SEQUENCE</scope>
    <source>
        <strain evidence="2">CHK192-19661</strain>
    </source>
</reference>
<evidence type="ECO:0000313" key="3">
    <source>
        <dbReference type="Proteomes" id="UP000824025"/>
    </source>
</evidence>
<dbReference type="PRINTS" id="PR00598">
    <property type="entry name" value="HTHMARR"/>
</dbReference>
<dbReference type="InterPro" id="IPR036388">
    <property type="entry name" value="WH-like_DNA-bd_sf"/>
</dbReference>
<proteinExistence type="predicted"/>
<protein>
    <submittedName>
        <fullName evidence="2">MarR family transcriptional regulator</fullName>
    </submittedName>
</protein>
<evidence type="ECO:0000313" key="2">
    <source>
        <dbReference type="EMBL" id="HIZ09846.1"/>
    </source>
</evidence>
<evidence type="ECO:0000259" key="1">
    <source>
        <dbReference type="PROSITE" id="PS50995"/>
    </source>
</evidence>
<organism evidence="2 3">
    <name type="scientific">Candidatus Borkfalkia avicola</name>
    <dbReference type="NCBI Taxonomy" id="2838503"/>
    <lineage>
        <taxon>Bacteria</taxon>
        <taxon>Bacillati</taxon>
        <taxon>Bacillota</taxon>
        <taxon>Clostridia</taxon>
        <taxon>Christensenellales</taxon>
        <taxon>Christensenellaceae</taxon>
        <taxon>Candidatus Borkfalkia</taxon>
    </lineage>
</organism>
<dbReference type="InterPro" id="IPR039422">
    <property type="entry name" value="MarR/SlyA-like"/>
</dbReference>
<gene>
    <name evidence="2" type="ORF">H9726_05075</name>
</gene>
<dbReference type="PANTHER" id="PTHR33164:SF43">
    <property type="entry name" value="HTH-TYPE TRANSCRIPTIONAL REPRESSOR YETL"/>
    <property type="match status" value="1"/>
</dbReference>
<comment type="caution">
    <text evidence="2">The sequence shown here is derived from an EMBL/GenBank/DDBJ whole genome shotgun (WGS) entry which is preliminary data.</text>
</comment>
<dbReference type="GO" id="GO:0006950">
    <property type="term" value="P:response to stress"/>
    <property type="evidence" value="ECO:0007669"/>
    <property type="project" value="TreeGrafter"/>
</dbReference>
<dbReference type="PANTHER" id="PTHR33164">
    <property type="entry name" value="TRANSCRIPTIONAL REGULATOR, MARR FAMILY"/>
    <property type="match status" value="1"/>
</dbReference>
<dbReference type="SMART" id="SM00347">
    <property type="entry name" value="HTH_MARR"/>
    <property type="match status" value="1"/>
</dbReference>
<dbReference type="GO" id="GO:0003700">
    <property type="term" value="F:DNA-binding transcription factor activity"/>
    <property type="evidence" value="ECO:0007669"/>
    <property type="project" value="InterPro"/>
</dbReference>
<reference evidence="2" key="1">
    <citation type="journal article" date="2021" name="PeerJ">
        <title>Extensive microbial diversity within the chicken gut microbiome revealed by metagenomics and culture.</title>
        <authorList>
            <person name="Gilroy R."/>
            <person name="Ravi A."/>
            <person name="Getino M."/>
            <person name="Pursley I."/>
            <person name="Horton D.L."/>
            <person name="Alikhan N.F."/>
            <person name="Baker D."/>
            <person name="Gharbi K."/>
            <person name="Hall N."/>
            <person name="Watson M."/>
            <person name="Adriaenssens E.M."/>
            <person name="Foster-Nyarko E."/>
            <person name="Jarju S."/>
            <person name="Secka A."/>
            <person name="Antonio M."/>
            <person name="Oren A."/>
            <person name="Chaudhuri R.R."/>
            <person name="La Ragione R."/>
            <person name="Hildebrand F."/>
            <person name="Pallen M.J."/>
        </authorList>
    </citation>
    <scope>NUCLEOTIDE SEQUENCE</scope>
    <source>
        <strain evidence="2">CHK192-19661</strain>
    </source>
</reference>
<dbReference type="SUPFAM" id="SSF46785">
    <property type="entry name" value="Winged helix' DNA-binding domain"/>
    <property type="match status" value="1"/>
</dbReference>
<accession>A0A9D2D7G3</accession>
<dbReference type="Gene3D" id="1.10.10.10">
    <property type="entry name" value="Winged helix-like DNA-binding domain superfamily/Winged helix DNA-binding domain"/>
    <property type="match status" value="1"/>
</dbReference>
<dbReference type="AlphaFoldDB" id="A0A9D2D7G3"/>
<dbReference type="Proteomes" id="UP000824025">
    <property type="component" value="Unassembled WGS sequence"/>
</dbReference>
<name>A0A9D2D7G3_9FIRM</name>
<dbReference type="PROSITE" id="PS50995">
    <property type="entry name" value="HTH_MARR_2"/>
    <property type="match status" value="1"/>
</dbReference>
<feature type="domain" description="HTH marR-type" evidence="1">
    <location>
        <begin position="3"/>
        <end position="138"/>
    </location>
</feature>
<dbReference type="Pfam" id="PF12802">
    <property type="entry name" value="MarR_2"/>
    <property type="match status" value="1"/>
</dbReference>